<dbReference type="Gene3D" id="1.10.287.1700">
    <property type="match status" value="1"/>
</dbReference>
<dbReference type="RefSeq" id="WP_167954972.1">
    <property type="nucleotide sequence ID" value="NZ_JAATJE010000002.1"/>
</dbReference>
<dbReference type="Proteomes" id="UP000734218">
    <property type="component" value="Unassembled WGS sequence"/>
</dbReference>
<dbReference type="EMBL" id="JAATJE010000002">
    <property type="protein sequence ID" value="NJC34730.1"/>
    <property type="molecule type" value="Genomic_DNA"/>
</dbReference>
<evidence type="ECO:0000313" key="3">
    <source>
        <dbReference type="Proteomes" id="UP000734218"/>
    </source>
</evidence>
<keyword evidence="3" id="KW-1185">Reference proteome</keyword>
<evidence type="ECO:0000256" key="1">
    <source>
        <dbReference type="SAM" id="MobiDB-lite"/>
    </source>
</evidence>
<organism evidence="2 3">
    <name type="scientific">Sphingomonas jejuensis</name>
    <dbReference type="NCBI Taxonomy" id="904715"/>
    <lineage>
        <taxon>Bacteria</taxon>
        <taxon>Pseudomonadati</taxon>
        <taxon>Pseudomonadota</taxon>
        <taxon>Alphaproteobacteria</taxon>
        <taxon>Sphingomonadales</taxon>
        <taxon>Sphingomonadaceae</taxon>
        <taxon>Sphingomonas</taxon>
    </lineage>
</organism>
<gene>
    <name evidence="2" type="ORF">GGR88_002244</name>
</gene>
<evidence type="ECO:0000313" key="2">
    <source>
        <dbReference type="EMBL" id="NJC34730.1"/>
    </source>
</evidence>
<dbReference type="InterPro" id="IPR053716">
    <property type="entry name" value="Flag_assembly_chemotaxis_eff"/>
</dbReference>
<reference evidence="2 3" key="1">
    <citation type="submission" date="2020-03" db="EMBL/GenBank/DDBJ databases">
        <title>Genomic Encyclopedia of Type Strains, Phase IV (KMG-IV): sequencing the most valuable type-strain genomes for metagenomic binning, comparative biology and taxonomic classification.</title>
        <authorList>
            <person name="Goeker M."/>
        </authorList>
    </citation>
    <scope>NUCLEOTIDE SEQUENCE [LARGE SCALE GENOMIC DNA]</scope>
    <source>
        <strain evidence="2 3">DSM 27651</strain>
    </source>
</reference>
<comment type="caution">
    <text evidence="2">The sequence shown here is derived from an EMBL/GenBank/DDBJ whole genome shotgun (WGS) entry which is preliminary data.</text>
</comment>
<feature type="region of interest" description="Disordered" evidence="1">
    <location>
        <begin position="125"/>
        <end position="146"/>
    </location>
</feature>
<sequence length="146" mass="15616">MSRGRSADRLRRVLKVRGLQLDLARAEEAAAATAHGSAQALRDRINALGRDVAPAAGGNNGLNLLAAAHYRSRLQRSSEEAIRRVQMAGQKLDLARAATGAAKRDHGAVEKLVDRALDVEAAAARRAMEDAPQPVRPLARSLQRDG</sequence>
<evidence type="ECO:0008006" key="4">
    <source>
        <dbReference type="Google" id="ProtNLM"/>
    </source>
</evidence>
<name>A0ABX0XPY6_9SPHN</name>
<proteinExistence type="predicted"/>
<protein>
    <recommendedName>
        <fullName evidence="4">Flagellar FliJ protein</fullName>
    </recommendedName>
</protein>
<accession>A0ABX0XPY6</accession>